<dbReference type="InterPro" id="IPR003673">
    <property type="entry name" value="CoA-Trfase_fam_III"/>
</dbReference>
<dbReference type="Gene3D" id="3.40.50.10540">
    <property type="entry name" value="Crotonobetainyl-coa:carnitine coa-transferase, domain 1"/>
    <property type="match status" value="1"/>
</dbReference>
<dbReference type="InterPro" id="IPR050483">
    <property type="entry name" value="CoA-transferase_III_domain"/>
</dbReference>
<dbReference type="RefSeq" id="WP_134748710.1">
    <property type="nucleotide sequence ID" value="NZ_CP038148.1"/>
</dbReference>
<reference evidence="2 3" key="1">
    <citation type="submission" date="2019-03" db="EMBL/GenBank/DDBJ databases">
        <title>Paraburkholderia sp. 7MH5, isolated from subtropical forest soil.</title>
        <authorList>
            <person name="Gao Z.-H."/>
            <person name="Qiu L.-H."/>
        </authorList>
    </citation>
    <scope>NUCLEOTIDE SEQUENCE [LARGE SCALE GENOMIC DNA]</scope>
    <source>
        <strain evidence="2 3">7MH5</strain>
    </source>
</reference>
<dbReference type="Proteomes" id="UP000295727">
    <property type="component" value="Chromosome 1"/>
</dbReference>
<evidence type="ECO:0000313" key="2">
    <source>
        <dbReference type="EMBL" id="QBQ97603.1"/>
    </source>
</evidence>
<dbReference type="OrthoDB" id="5294844at2"/>
<dbReference type="InterPro" id="IPR044855">
    <property type="entry name" value="CoA-Trfase_III_dom3_sf"/>
</dbReference>
<keyword evidence="1 2" id="KW-0808">Transferase</keyword>
<organism evidence="2 3">
    <name type="scientific">Paraburkholderia pallida</name>
    <dbReference type="NCBI Taxonomy" id="2547399"/>
    <lineage>
        <taxon>Bacteria</taxon>
        <taxon>Pseudomonadati</taxon>
        <taxon>Pseudomonadota</taxon>
        <taxon>Betaproteobacteria</taxon>
        <taxon>Burkholderiales</taxon>
        <taxon>Burkholderiaceae</taxon>
        <taxon>Paraburkholderia</taxon>
    </lineage>
</organism>
<proteinExistence type="predicted"/>
<dbReference type="KEGG" id="ppai:E1956_10735"/>
<dbReference type="SUPFAM" id="SSF89796">
    <property type="entry name" value="CoA-transferase family III (CaiB/BaiF)"/>
    <property type="match status" value="1"/>
</dbReference>
<dbReference type="Pfam" id="PF02515">
    <property type="entry name" value="CoA_transf_3"/>
    <property type="match status" value="1"/>
</dbReference>
<dbReference type="AlphaFoldDB" id="A0A4P7CUN2"/>
<dbReference type="PANTHER" id="PTHR48207">
    <property type="entry name" value="SUCCINATE--HYDROXYMETHYLGLUTARATE COA-TRANSFERASE"/>
    <property type="match status" value="1"/>
</dbReference>
<gene>
    <name evidence="2" type="ORF">E1956_10735</name>
</gene>
<protein>
    <submittedName>
        <fullName evidence="2">CoA transferase</fullName>
    </submittedName>
</protein>
<evidence type="ECO:0000256" key="1">
    <source>
        <dbReference type="ARBA" id="ARBA00022679"/>
    </source>
</evidence>
<name>A0A4P7CUN2_9BURK</name>
<dbReference type="GO" id="GO:0008410">
    <property type="term" value="F:CoA-transferase activity"/>
    <property type="evidence" value="ECO:0007669"/>
    <property type="project" value="TreeGrafter"/>
</dbReference>
<dbReference type="PANTHER" id="PTHR48207:SF3">
    <property type="entry name" value="SUCCINATE--HYDROXYMETHYLGLUTARATE COA-TRANSFERASE"/>
    <property type="match status" value="1"/>
</dbReference>
<sequence>MNQLPLAGVRVLDLSNVLAGPFCAYQLALLGADVTKIEHPEGGDLARRLGADKEAAARNMGASFVAVNAGKRSITLNLKDTRGKAIFFDLVKDADVLIENFRPGVMDRLGLGYDQLSVMNPRLVYCAISGFGDSGELSPRPAYDQIIQGMAGVMSVTGDAESAPLRVGYPVSDTVGGLTAAFGICAALVEARTSGRGRRLDVSMLEATLATMGWVVSNYLNAGVEPTPMGNENFTAAPSGTFRTGDGLLNIAANETRQFESLCEAIGRPDLPRDARFAARHLRKQYRAELKAEIEAALAGDSAANWEARLLERGVPVGRVLTVPQILAHPHLAERRFVREFAAAEGEAAQRVTRAGLRLSDGDAAPATPAPTLGAHTRETLAQLGYDAAQIDALHAQGVI</sequence>
<dbReference type="InterPro" id="IPR023606">
    <property type="entry name" value="CoA-Trfase_III_dom_1_sf"/>
</dbReference>
<evidence type="ECO:0000313" key="3">
    <source>
        <dbReference type="Proteomes" id="UP000295727"/>
    </source>
</evidence>
<dbReference type="Gene3D" id="3.30.1540.10">
    <property type="entry name" value="formyl-coa transferase, domain 3"/>
    <property type="match status" value="1"/>
</dbReference>
<keyword evidence="3" id="KW-1185">Reference proteome</keyword>
<dbReference type="EMBL" id="CP038148">
    <property type="protein sequence ID" value="QBQ97603.1"/>
    <property type="molecule type" value="Genomic_DNA"/>
</dbReference>
<accession>A0A4P7CUN2</accession>